<sequence>MTEFIRDVFNQSPDTAAVLINIANSFDKLWID</sequence>
<gene>
    <name evidence="1" type="ORF">AVEN_145229_1</name>
    <name evidence="2" type="ORF">AVEN_167149_1</name>
</gene>
<proteinExistence type="predicted"/>
<evidence type="ECO:0000313" key="2">
    <source>
        <dbReference type="EMBL" id="GBM52861.1"/>
    </source>
</evidence>
<protein>
    <submittedName>
        <fullName evidence="1">Uncharacterized protein</fullName>
    </submittedName>
</protein>
<dbReference type="AlphaFoldDB" id="A0A4Y2GJE4"/>
<reference evidence="1 3" key="1">
    <citation type="journal article" date="2019" name="Sci. Rep.">
        <title>Orb-weaving spider Araneus ventricosus genome elucidates the spidroin gene catalogue.</title>
        <authorList>
            <person name="Kono N."/>
            <person name="Nakamura H."/>
            <person name="Ohtoshi R."/>
            <person name="Moran D.A.P."/>
            <person name="Shinohara A."/>
            <person name="Yoshida Y."/>
            <person name="Fujiwara M."/>
            <person name="Mori M."/>
            <person name="Tomita M."/>
            <person name="Arakawa K."/>
        </authorList>
    </citation>
    <scope>NUCLEOTIDE SEQUENCE [LARGE SCALE GENOMIC DNA]</scope>
</reference>
<dbReference type="Proteomes" id="UP000499080">
    <property type="component" value="Unassembled WGS sequence"/>
</dbReference>
<evidence type="ECO:0000313" key="3">
    <source>
        <dbReference type="Proteomes" id="UP000499080"/>
    </source>
</evidence>
<keyword evidence="3" id="KW-1185">Reference proteome</keyword>
<dbReference type="EMBL" id="BGPR01254603">
    <property type="protein sequence ID" value="GBM52839.1"/>
    <property type="molecule type" value="Genomic_DNA"/>
</dbReference>
<feature type="non-terminal residue" evidence="1">
    <location>
        <position position="32"/>
    </location>
</feature>
<organism evidence="1 3">
    <name type="scientific">Araneus ventricosus</name>
    <name type="common">Orbweaver spider</name>
    <name type="synonym">Epeira ventricosa</name>
    <dbReference type="NCBI Taxonomy" id="182803"/>
    <lineage>
        <taxon>Eukaryota</taxon>
        <taxon>Metazoa</taxon>
        <taxon>Ecdysozoa</taxon>
        <taxon>Arthropoda</taxon>
        <taxon>Chelicerata</taxon>
        <taxon>Arachnida</taxon>
        <taxon>Araneae</taxon>
        <taxon>Araneomorphae</taxon>
        <taxon>Entelegynae</taxon>
        <taxon>Araneoidea</taxon>
        <taxon>Araneidae</taxon>
        <taxon>Araneus</taxon>
    </lineage>
</organism>
<dbReference type="EMBL" id="BGPR01254613">
    <property type="protein sequence ID" value="GBM52861.1"/>
    <property type="molecule type" value="Genomic_DNA"/>
</dbReference>
<name>A0A4Y2GJE4_ARAVE</name>
<evidence type="ECO:0000313" key="1">
    <source>
        <dbReference type="EMBL" id="GBM52839.1"/>
    </source>
</evidence>
<accession>A0A4Y2GJE4</accession>
<comment type="caution">
    <text evidence="1">The sequence shown here is derived from an EMBL/GenBank/DDBJ whole genome shotgun (WGS) entry which is preliminary data.</text>
</comment>